<dbReference type="EMBL" id="WVTD01000001">
    <property type="protein sequence ID" value="MYL96414.1"/>
    <property type="molecule type" value="Genomic_DNA"/>
</dbReference>
<gene>
    <name evidence="1" type="ORF">GR702_01320</name>
</gene>
<evidence type="ECO:0000313" key="2">
    <source>
        <dbReference type="Proteomes" id="UP000465810"/>
    </source>
</evidence>
<accession>A0A7X4K5S5</accession>
<comment type="caution">
    <text evidence="1">The sequence shown here is derived from an EMBL/GenBank/DDBJ whole genome shotgun (WGS) entry which is preliminary data.</text>
</comment>
<keyword evidence="2" id="KW-1185">Reference proteome</keyword>
<proteinExistence type="predicted"/>
<dbReference type="RefSeq" id="WP_160984142.1">
    <property type="nucleotide sequence ID" value="NZ_WVTD01000001.1"/>
</dbReference>
<dbReference type="Proteomes" id="UP000465810">
    <property type="component" value="Unassembled WGS sequence"/>
</dbReference>
<dbReference type="AlphaFoldDB" id="A0A7X4K5S5"/>
<sequence>MTKPRQPLTQYRALETVADLLGWETCAEIVEMSVSMTRKLGDPDTGRELKYRDAIRLDAAFRQAGGACSPFLDCHAARLGIDTTAAGADATCLMKASGIAAKESGEAMNAVMQAASSGDPAARLAAIREGEEAMQAWAALLHNLKSQASGT</sequence>
<organism evidence="1 2">
    <name type="scientific">Novosphingobium silvae</name>
    <dbReference type="NCBI Taxonomy" id="2692619"/>
    <lineage>
        <taxon>Bacteria</taxon>
        <taxon>Pseudomonadati</taxon>
        <taxon>Pseudomonadota</taxon>
        <taxon>Alphaproteobacteria</taxon>
        <taxon>Sphingomonadales</taxon>
        <taxon>Sphingomonadaceae</taxon>
        <taxon>Novosphingobium</taxon>
    </lineage>
</organism>
<evidence type="ECO:0000313" key="1">
    <source>
        <dbReference type="EMBL" id="MYL96414.1"/>
    </source>
</evidence>
<reference evidence="1 2" key="1">
    <citation type="submission" date="2019-12" db="EMBL/GenBank/DDBJ databases">
        <authorList>
            <person name="Feng G."/>
            <person name="Zhu H."/>
        </authorList>
    </citation>
    <scope>NUCLEOTIDE SEQUENCE [LARGE SCALE GENOMIC DNA]</scope>
    <source>
        <strain evidence="1 2">FGD1</strain>
    </source>
</reference>
<name>A0A7X4K5S5_9SPHN</name>
<protein>
    <submittedName>
        <fullName evidence="1">Uncharacterized protein</fullName>
    </submittedName>
</protein>